<evidence type="ECO:0000256" key="6">
    <source>
        <dbReference type="ARBA" id="ARBA00022989"/>
    </source>
</evidence>
<feature type="compositionally biased region" description="Low complexity" evidence="8">
    <location>
        <begin position="480"/>
        <end position="494"/>
    </location>
</feature>
<dbReference type="Pfam" id="PF12819">
    <property type="entry name" value="Malectin_like"/>
    <property type="match status" value="1"/>
</dbReference>
<dbReference type="Proteomes" id="UP001172457">
    <property type="component" value="Chromosome 5"/>
</dbReference>
<evidence type="ECO:0000256" key="4">
    <source>
        <dbReference type="ARBA" id="ARBA00022729"/>
    </source>
</evidence>
<evidence type="ECO:0000256" key="9">
    <source>
        <dbReference type="SAM" id="Phobius"/>
    </source>
</evidence>
<dbReference type="EMBL" id="JARYMX010000005">
    <property type="protein sequence ID" value="KAJ9548259.1"/>
    <property type="molecule type" value="Genomic_DNA"/>
</dbReference>
<dbReference type="PANTHER" id="PTHR45631">
    <property type="entry name" value="OS07G0107800 PROTEIN-RELATED"/>
    <property type="match status" value="1"/>
</dbReference>
<dbReference type="InterPro" id="IPR001611">
    <property type="entry name" value="Leu-rich_rpt"/>
</dbReference>
<feature type="compositionally biased region" description="Gly residues" evidence="8">
    <location>
        <begin position="495"/>
        <end position="504"/>
    </location>
</feature>
<comment type="caution">
    <text evidence="12">The sequence shown here is derived from an EMBL/GenBank/DDBJ whole genome shotgun (WGS) entry which is preliminary data.</text>
</comment>
<dbReference type="InterPro" id="IPR024788">
    <property type="entry name" value="Malectin-like_Carb-bd_dom"/>
</dbReference>
<feature type="compositionally biased region" description="Polar residues" evidence="8">
    <location>
        <begin position="578"/>
        <end position="598"/>
    </location>
</feature>
<keyword evidence="3 9" id="KW-0812">Transmembrane</keyword>
<evidence type="ECO:0000256" key="10">
    <source>
        <dbReference type="SAM" id="SignalP"/>
    </source>
</evidence>
<keyword evidence="5" id="KW-0677">Repeat</keyword>
<feature type="domain" description="Malectin-like" evidence="11">
    <location>
        <begin position="29"/>
        <end position="342"/>
    </location>
</feature>
<dbReference type="SUPFAM" id="SSF52058">
    <property type="entry name" value="L domain-like"/>
    <property type="match status" value="1"/>
</dbReference>
<keyword evidence="4 10" id="KW-0732">Signal</keyword>
<dbReference type="Pfam" id="PF00560">
    <property type="entry name" value="LRR_1"/>
    <property type="match status" value="2"/>
</dbReference>
<keyword evidence="6 9" id="KW-1133">Transmembrane helix</keyword>
<evidence type="ECO:0000313" key="12">
    <source>
        <dbReference type="EMBL" id="KAJ9548259.1"/>
    </source>
</evidence>
<gene>
    <name evidence="12" type="ORF">OSB04_020802</name>
</gene>
<evidence type="ECO:0000256" key="5">
    <source>
        <dbReference type="ARBA" id="ARBA00022737"/>
    </source>
</evidence>
<feature type="region of interest" description="Disordered" evidence="8">
    <location>
        <begin position="576"/>
        <end position="607"/>
    </location>
</feature>
<evidence type="ECO:0000313" key="13">
    <source>
        <dbReference type="Proteomes" id="UP001172457"/>
    </source>
</evidence>
<sequence>MAEHLKLVAFLLLALFTFSVSGADVFWSVNCGATDFYTDGNFISWTPDDSFVSNGIAQVVQSSNSISPVLDSLRVFTSRNKNCYSTPVTKGEKLLVRVSFNYGNYDRLSSPPTFDLHFDGNFWATVETTLSGSQVYEATYVTKGDSASVCVAQTKPGQFPFISALEFRSVDLQVYNRADDNRPLFLIQRLSFGASDTLRFPSDPYDRIWEPLSGSGAVASEAILFNTSIRDNPPSGILANAIVGASTTTNLIFATVQPTNNLLYINMYFSEVLDTTETRLFRVYESSASGSTPLTTTISPVFTGVEERFLTNYTTNSATNLSLMATAESDLPPLINALEAFNIGDVLTDGTDSNDVAALTLLQTTFDVLAQWSGDPCLPAPYSWDWLNCSDDASPRVTSLHLDSFELSGSLPDISSMDALETIDLHNNSLIGTIPTYLGTMTKLKELNLASNKFSGPIPTSLTKNDKLKLTVTGNPSLCTSGKSCSTSPGTTGSSSGGTTGSSSGGTISKKKSSKMPIVLGTTIPTFFLVWIIVGIFVILRRKRTNVTVPANVGGGANGKPNGLHVVSEEMMNGIGGNATQQTFGSPSPLLDTSGQTSDLHDQTTPH</sequence>
<dbReference type="InterPro" id="IPR032675">
    <property type="entry name" value="LRR_dom_sf"/>
</dbReference>
<evidence type="ECO:0000256" key="8">
    <source>
        <dbReference type="SAM" id="MobiDB-lite"/>
    </source>
</evidence>
<organism evidence="12 13">
    <name type="scientific">Centaurea solstitialis</name>
    <name type="common">yellow star-thistle</name>
    <dbReference type="NCBI Taxonomy" id="347529"/>
    <lineage>
        <taxon>Eukaryota</taxon>
        <taxon>Viridiplantae</taxon>
        <taxon>Streptophyta</taxon>
        <taxon>Embryophyta</taxon>
        <taxon>Tracheophyta</taxon>
        <taxon>Spermatophyta</taxon>
        <taxon>Magnoliopsida</taxon>
        <taxon>eudicotyledons</taxon>
        <taxon>Gunneridae</taxon>
        <taxon>Pentapetalae</taxon>
        <taxon>asterids</taxon>
        <taxon>campanulids</taxon>
        <taxon>Asterales</taxon>
        <taxon>Asteraceae</taxon>
        <taxon>Carduoideae</taxon>
        <taxon>Cardueae</taxon>
        <taxon>Centaureinae</taxon>
        <taxon>Centaurea</taxon>
    </lineage>
</organism>
<keyword evidence="13" id="KW-1185">Reference proteome</keyword>
<protein>
    <recommendedName>
        <fullName evidence="11">Malectin-like domain-containing protein</fullName>
    </recommendedName>
</protein>
<accession>A0AA38SUL1</accession>
<keyword evidence="2" id="KW-0433">Leucine-rich repeat</keyword>
<proteinExistence type="predicted"/>
<feature type="region of interest" description="Disordered" evidence="8">
    <location>
        <begin position="480"/>
        <end position="512"/>
    </location>
</feature>
<dbReference type="PANTHER" id="PTHR45631:SF201">
    <property type="entry name" value="MALECTIN-LIKE CARBOHYDRATE-BINDING DOMAIN-CONTAINING PROTEIN-RELATED"/>
    <property type="match status" value="1"/>
</dbReference>
<feature type="transmembrane region" description="Helical" evidence="9">
    <location>
        <begin position="518"/>
        <end position="540"/>
    </location>
</feature>
<evidence type="ECO:0000256" key="7">
    <source>
        <dbReference type="ARBA" id="ARBA00023136"/>
    </source>
</evidence>
<dbReference type="AlphaFoldDB" id="A0AA38SUL1"/>
<evidence type="ECO:0000256" key="2">
    <source>
        <dbReference type="ARBA" id="ARBA00022614"/>
    </source>
</evidence>
<feature type="chain" id="PRO_5041332179" description="Malectin-like domain-containing protein" evidence="10">
    <location>
        <begin position="23"/>
        <end position="607"/>
    </location>
</feature>
<evidence type="ECO:0000259" key="11">
    <source>
        <dbReference type="Pfam" id="PF12819"/>
    </source>
</evidence>
<dbReference type="GO" id="GO:0016020">
    <property type="term" value="C:membrane"/>
    <property type="evidence" value="ECO:0007669"/>
    <property type="project" value="UniProtKB-SubCell"/>
</dbReference>
<dbReference type="FunFam" id="3.80.10.10:FF:000129">
    <property type="entry name" value="Leucine-rich repeat receptor-like kinase"/>
    <property type="match status" value="1"/>
</dbReference>
<dbReference type="Gene3D" id="3.80.10.10">
    <property type="entry name" value="Ribonuclease Inhibitor"/>
    <property type="match status" value="1"/>
</dbReference>
<keyword evidence="7 9" id="KW-0472">Membrane</keyword>
<feature type="signal peptide" evidence="10">
    <location>
        <begin position="1"/>
        <end position="22"/>
    </location>
</feature>
<comment type="subcellular location">
    <subcellularLocation>
        <location evidence="1">Membrane</location>
        <topology evidence="1">Single-pass membrane protein</topology>
    </subcellularLocation>
</comment>
<reference evidence="12" key="1">
    <citation type="submission" date="2023-03" db="EMBL/GenBank/DDBJ databases">
        <title>Chromosome-scale reference genome and RAD-based genetic map of yellow starthistle (Centaurea solstitialis) reveal putative structural variation and QTLs associated with invader traits.</title>
        <authorList>
            <person name="Reatini B."/>
            <person name="Cang F.A."/>
            <person name="Jiang Q."/>
            <person name="Mckibben M.T.W."/>
            <person name="Barker M.S."/>
            <person name="Rieseberg L.H."/>
            <person name="Dlugosch K.M."/>
        </authorList>
    </citation>
    <scope>NUCLEOTIDE SEQUENCE</scope>
    <source>
        <strain evidence="12">CAN-66</strain>
        <tissue evidence="12">Leaf</tissue>
    </source>
</reference>
<name>A0AA38SUL1_9ASTR</name>
<evidence type="ECO:0000256" key="3">
    <source>
        <dbReference type="ARBA" id="ARBA00022692"/>
    </source>
</evidence>
<evidence type="ECO:0000256" key="1">
    <source>
        <dbReference type="ARBA" id="ARBA00004167"/>
    </source>
</evidence>